<feature type="region of interest" description="Disordered" evidence="1">
    <location>
        <begin position="175"/>
        <end position="216"/>
    </location>
</feature>
<evidence type="ECO:0000256" key="1">
    <source>
        <dbReference type="SAM" id="MobiDB-lite"/>
    </source>
</evidence>
<accession>A0A381L3E5</accession>
<feature type="compositionally biased region" description="Low complexity" evidence="1">
    <location>
        <begin position="244"/>
        <end position="260"/>
    </location>
</feature>
<feature type="compositionally biased region" description="Low complexity" evidence="1">
    <location>
        <begin position="50"/>
        <end position="64"/>
    </location>
</feature>
<dbReference type="EMBL" id="UIGY01000006">
    <property type="protein sequence ID" value="SUZ08010.1"/>
    <property type="molecule type" value="Genomic_DNA"/>
</dbReference>
<feature type="region of interest" description="Disordered" evidence="1">
    <location>
        <begin position="1"/>
        <end position="135"/>
    </location>
</feature>
<organism evidence="2">
    <name type="scientific">Blumeria graminis f. sp. tritici 96224</name>
    <dbReference type="NCBI Taxonomy" id="1268274"/>
    <lineage>
        <taxon>Eukaryota</taxon>
        <taxon>Fungi</taxon>
        <taxon>Dikarya</taxon>
        <taxon>Ascomycota</taxon>
        <taxon>Pezizomycotina</taxon>
        <taxon>Leotiomycetes</taxon>
        <taxon>Erysiphales</taxon>
        <taxon>Erysiphaceae</taxon>
        <taxon>Blumeria</taxon>
    </lineage>
</organism>
<dbReference type="AlphaFoldDB" id="A0A381L3E5"/>
<dbReference type="OrthoDB" id="5400063at2759"/>
<name>A0A381L3E5_BLUGR</name>
<proteinExistence type="predicted"/>
<protein>
    <submittedName>
        <fullName evidence="2">Bgt-1898</fullName>
    </submittedName>
</protein>
<reference evidence="2" key="1">
    <citation type="submission" date="2018-07" db="EMBL/GenBank/DDBJ databases">
        <authorList>
            <person name="Quirk P.G."/>
            <person name="Krulwich T.A."/>
        </authorList>
    </citation>
    <scope>NUCLEOTIDE SEQUENCE</scope>
    <source>
        <strain evidence="2">96224</strain>
    </source>
</reference>
<feature type="region of interest" description="Disordered" evidence="1">
    <location>
        <begin position="244"/>
        <end position="316"/>
    </location>
</feature>
<feature type="compositionally biased region" description="Polar residues" evidence="1">
    <location>
        <begin position="80"/>
        <end position="107"/>
    </location>
</feature>
<evidence type="ECO:0000313" key="2">
    <source>
        <dbReference type="EMBL" id="SUZ08010.1"/>
    </source>
</evidence>
<feature type="compositionally biased region" description="Basic and acidic residues" evidence="1">
    <location>
        <begin position="1"/>
        <end position="14"/>
    </location>
</feature>
<sequence>MEPVPEAERMEKFRASSAPTLTLKDSSFHAHHGSQDSSENSSVPRHPIELSLPSPLSSSSPASPYTISPDISPRPRMQLLSRSSSGTLSPPPMSRTQSMPGLNSKTQLRAYPNPLPASPRIPMRRARSPRKPVDEVFIGIPNRTIGIYAEGNSLNEKEHLTPRVYDPNTSLSSATYPCPRIRQPMSPRYALPQENSPGIGASAIPPLTSPPATRSSRYSDSFLGANYCYSAPFSSPGSLSSFLMPSTPTSARSRSPSISSLETIPDSPDAEEAALEAERSAQRKAAADASEGNKKAESKNTPETTGVGRGRMPGIVYGRDKRKRWSVCGAERRGDLNLDTIWED</sequence>
<feature type="compositionally biased region" description="Basic and acidic residues" evidence="1">
    <location>
        <begin position="291"/>
        <end position="300"/>
    </location>
</feature>
<gene>
    <name evidence="2" type="ORF">BGT96224V2_LOCUS1148</name>
</gene>